<keyword evidence="10" id="KW-0830">Ubiquinone</keyword>
<feature type="transmembrane region" description="Helical" evidence="8">
    <location>
        <begin position="6"/>
        <end position="29"/>
    </location>
</feature>
<dbReference type="Pfam" id="PF00361">
    <property type="entry name" value="Proton_antipo_M"/>
    <property type="match status" value="1"/>
</dbReference>
<evidence type="ECO:0000256" key="7">
    <source>
        <dbReference type="RuleBase" id="RU000320"/>
    </source>
</evidence>
<feature type="domain" description="NADH:quinone oxidoreductase/Mrp antiporter transmembrane" evidence="9">
    <location>
        <begin position="121"/>
        <end position="390"/>
    </location>
</feature>
<dbReference type="PANTHER" id="PTHR42682:SF4">
    <property type="entry name" value="NADH-UBIQUINONE_PLASTOQUINONE"/>
    <property type="match status" value="1"/>
</dbReference>
<keyword evidence="2" id="KW-1003">Cell membrane</keyword>
<keyword evidence="3 7" id="KW-0812">Transmembrane</keyword>
<evidence type="ECO:0000256" key="3">
    <source>
        <dbReference type="ARBA" id="ARBA00022692"/>
    </source>
</evidence>
<dbReference type="KEGG" id="dak:DaAHT2_2355"/>
<feature type="transmembrane region" description="Helical" evidence="8">
    <location>
        <begin position="405"/>
        <end position="425"/>
    </location>
</feature>
<dbReference type="Proteomes" id="UP000001508">
    <property type="component" value="Chromosome"/>
</dbReference>
<dbReference type="HOGENOM" id="CLU_022930_0_0_7"/>
<evidence type="ECO:0000259" key="9">
    <source>
        <dbReference type="Pfam" id="PF00361"/>
    </source>
</evidence>
<dbReference type="InterPro" id="IPR052175">
    <property type="entry name" value="ComplexI-like_HydComp"/>
</dbReference>
<comment type="subcellular location">
    <subcellularLocation>
        <location evidence="1">Cell membrane</location>
        <topology evidence="1">Multi-pass membrane protein</topology>
    </subcellularLocation>
    <subcellularLocation>
        <location evidence="7">Membrane</location>
        <topology evidence="7">Multi-pass membrane protein</topology>
    </subcellularLocation>
</comment>
<feature type="transmembrane region" description="Helical" evidence="8">
    <location>
        <begin position="334"/>
        <end position="354"/>
    </location>
</feature>
<keyword evidence="5" id="KW-0560">Oxidoreductase</keyword>
<dbReference type="EMBL" id="CP001940">
    <property type="protein sequence ID" value="ADH87020.1"/>
    <property type="molecule type" value="Genomic_DNA"/>
</dbReference>
<dbReference type="AlphaFoldDB" id="D6Z733"/>
<protein>
    <submittedName>
        <fullName evidence="10">NADH/Ubiquinone/plastoquinone (Complex I)</fullName>
    </submittedName>
</protein>
<keyword evidence="6 8" id="KW-0472">Membrane</keyword>
<dbReference type="GO" id="GO:0016491">
    <property type="term" value="F:oxidoreductase activity"/>
    <property type="evidence" value="ECO:0007669"/>
    <property type="project" value="UniProtKB-KW"/>
</dbReference>
<dbReference type="STRING" id="589865.DaAHT2_2355"/>
<name>D6Z733_DESAT</name>
<feature type="transmembrane region" description="Helical" evidence="8">
    <location>
        <begin position="41"/>
        <end position="63"/>
    </location>
</feature>
<feature type="transmembrane region" description="Helical" evidence="8">
    <location>
        <begin position="361"/>
        <end position="385"/>
    </location>
</feature>
<feature type="transmembrane region" description="Helical" evidence="8">
    <location>
        <begin position="75"/>
        <end position="96"/>
    </location>
</feature>
<evidence type="ECO:0000256" key="2">
    <source>
        <dbReference type="ARBA" id="ARBA00022475"/>
    </source>
</evidence>
<keyword evidence="4 8" id="KW-1133">Transmembrane helix</keyword>
<proteinExistence type="predicted"/>
<feature type="transmembrane region" description="Helical" evidence="8">
    <location>
        <begin position="486"/>
        <end position="503"/>
    </location>
</feature>
<feature type="transmembrane region" description="Helical" evidence="8">
    <location>
        <begin position="568"/>
        <end position="589"/>
    </location>
</feature>
<feature type="transmembrane region" description="Helical" evidence="8">
    <location>
        <begin position="127"/>
        <end position="144"/>
    </location>
</feature>
<dbReference type="PANTHER" id="PTHR42682">
    <property type="entry name" value="HYDROGENASE-4 COMPONENT F"/>
    <property type="match status" value="1"/>
</dbReference>
<dbReference type="InterPro" id="IPR001750">
    <property type="entry name" value="ND/Mrp_TM"/>
</dbReference>
<evidence type="ECO:0000256" key="8">
    <source>
        <dbReference type="SAM" id="Phobius"/>
    </source>
</evidence>
<feature type="transmembrane region" description="Helical" evidence="8">
    <location>
        <begin position="300"/>
        <end position="322"/>
    </location>
</feature>
<gene>
    <name evidence="10" type="ordered locus">DaAHT2_2355</name>
</gene>
<feature type="transmembrane region" description="Helical" evidence="8">
    <location>
        <begin position="198"/>
        <end position="219"/>
    </location>
</feature>
<dbReference type="InParanoid" id="D6Z733"/>
<evidence type="ECO:0000256" key="5">
    <source>
        <dbReference type="ARBA" id="ARBA00023002"/>
    </source>
</evidence>
<evidence type="ECO:0000256" key="4">
    <source>
        <dbReference type="ARBA" id="ARBA00022989"/>
    </source>
</evidence>
<reference evidence="11" key="1">
    <citation type="submission" date="2010-02" db="EMBL/GenBank/DDBJ databases">
        <title>Complete sequence of Desulfurivibrio alkaliphilus AHT2.</title>
        <authorList>
            <consortium name="US DOE Joint Genome Institute"/>
            <person name="Pitluck S."/>
            <person name="Chertkov O."/>
            <person name="Detter J.C."/>
            <person name="Han C."/>
            <person name="Tapia R."/>
            <person name="Larimer F."/>
            <person name="Land M."/>
            <person name="Hauser L."/>
            <person name="Kyrpides N."/>
            <person name="Mikhailova N."/>
            <person name="Sorokin D.Y."/>
            <person name="Muyzer G."/>
            <person name="Woyke T."/>
        </authorList>
    </citation>
    <scope>NUCLEOTIDE SEQUENCE [LARGE SCALE GENOMIC DNA]</scope>
    <source>
        <strain evidence="11">DSM 19089 / UNIQEM U267 / AHT2</strain>
    </source>
</reference>
<sequence length="590" mass="62979">MSALPPPLLIALAVTAPLLAAALLVWPAARSIVRRLAPLTALPALILALTGGEAVLPLPWLLLGGELRLDANGRLFLLFTAWLWLIAAWFAAGYLASDRRGHYFLLFFLLAQAGNFGLILAGDLISFNLFFTLMGLAAYGLVIHRRRPSDLAAGRVYLTLVIIGEVLIFLGLLGVIFTTDGLINLPAAMAGGPPPGSFTFFFLLGFGVKAGMLPVHFWLPLAHPAAPVPASAVLSGAMIKAGLLGWLRFLAPPPPAAAEQATVGGPALPEWGLLCLLLGVAAAFYGAVMGMTRQEPKSVLAWSSISQMGLITAALGLGLSVPELFPRAIETIKLYALHHGLAKGALFLAVALAAYKTNGKLLTLGLLLPALALVGAPLTSGYFAKEQLLALGGAGTVVDPALWEWLLKLSGLATTLLLLRFLALMRQQWRQHNQTDAADTAAAPRTMLLPWGLLVLSGLPLGWYLYLPTASTLLPALGPLLTPGKLTGALLPLLAALALARPLERRWPTRLDTNPRESAPLTLLATTWQAGATFSARAVGKLDQLLQRLWHAITTIWQNPAQRWEKQLTAWPVAGCCSVLLILMLFYLIW</sequence>
<accession>D6Z733</accession>
<dbReference type="OrthoDB" id="9768329at2"/>
<feature type="transmembrane region" description="Helical" evidence="8">
    <location>
        <begin position="103"/>
        <end position="121"/>
    </location>
</feature>
<dbReference type="eggNOG" id="COG0651">
    <property type="taxonomic scope" value="Bacteria"/>
</dbReference>
<feature type="transmembrane region" description="Helical" evidence="8">
    <location>
        <begin position="446"/>
        <end position="466"/>
    </location>
</feature>
<evidence type="ECO:0000313" key="10">
    <source>
        <dbReference type="EMBL" id="ADH87020.1"/>
    </source>
</evidence>
<feature type="transmembrane region" description="Helical" evidence="8">
    <location>
        <begin position="271"/>
        <end position="288"/>
    </location>
</feature>
<evidence type="ECO:0000256" key="1">
    <source>
        <dbReference type="ARBA" id="ARBA00004651"/>
    </source>
</evidence>
<evidence type="ECO:0000313" key="11">
    <source>
        <dbReference type="Proteomes" id="UP000001508"/>
    </source>
</evidence>
<organism evidence="10 11">
    <name type="scientific">Desulfurivibrio alkaliphilus (strain DSM 19089 / UNIQEM U267 / AHT2)</name>
    <dbReference type="NCBI Taxonomy" id="589865"/>
    <lineage>
        <taxon>Bacteria</taxon>
        <taxon>Pseudomonadati</taxon>
        <taxon>Thermodesulfobacteriota</taxon>
        <taxon>Desulfobulbia</taxon>
        <taxon>Desulfobulbales</taxon>
        <taxon>Desulfobulbaceae</taxon>
        <taxon>Desulfurivibrio</taxon>
    </lineage>
</organism>
<evidence type="ECO:0000256" key="6">
    <source>
        <dbReference type="ARBA" id="ARBA00023136"/>
    </source>
</evidence>
<keyword evidence="11" id="KW-1185">Reference proteome</keyword>
<dbReference type="RefSeq" id="WP_013164534.1">
    <property type="nucleotide sequence ID" value="NC_014216.1"/>
</dbReference>
<dbReference type="GO" id="GO:0005886">
    <property type="term" value="C:plasma membrane"/>
    <property type="evidence" value="ECO:0007669"/>
    <property type="project" value="UniProtKB-SubCell"/>
</dbReference>
<feature type="transmembrane region" description="Helical" evidence="8">
    <location>
        <begin position="231"/>
        <end position="251"/>
    </location>
</feature>
<feature type="transmembrane region" description="Helical" evidence="8">
    <location>
        <begin position="156"/>
        <end position="178"/>
    </location>
</feature>